<accession>A0A8S1RZI7</accession>
<name>A0A8S1RZI7_PAROT</name>
<keyword evidence="1" id="KW-0472">Membrane</keyword>
<proteinExistence type="predicted"/>
<keyword evidence="1" id="KW-1133">Transmembrane helix</keyword>
<sequence>MHNLIILWNPNKYNFQDYGLVIILETVEIYKVLYILTRNILKQKVLDINQKEYLLARAEKLIERVDLKALKVHQILSKFVSMIIGLMVLIVQPIGIQKFELFDNFEYNRK</sequence>
<dbReference type="AlphaFoldDB" id="A0A8S1RZI7"/>
<gene>
    <name evidence="2" type="ORF">POCTA_138.1.T0040073</name>
</gene>
<organism evidence="2 3">
    <name type="scientific">Paramecium octaurelia</name>
    <dbReference type="NCBI Taxonomy" id="43137"/>
    <lineage>
        <taxon>Eukaryota</taxon>
        <taxon>Sar</taxon>
        <taxon>Alveolata</taxon>
        <taxon>Ciliophora</taxon>
        <taxon>Intramacronucleata</taxon>
        <taxon>Oligohymenophorea</taxon>
        <taxon>Peniculida</taxon>
        <taxon>Parameciidae</taxon>
        <taxon>Paramecium</taxon>
    </lineage>
</organism>
<evidence type="ECO:0000313" key="3">
    <source>
        <dbReference type="Proteomes" id="UP000683925"/>
    </source>
</evidence>
<comment type="caution">
    <text evidence="2">The sequence shown here is derived from an EMBL/GenBank/DDBJ whole genome shotgun (WGS) entry which is preliminary data.</text>
</comment>
<reference evidence="2" key="1">
    <citation type="submission" date="2021-01" db="EMBL/GenBank/DDBJ databases">
        <authorList>
            <consortium name="Genoscope - CEA"/>
            <person name="William W."/>
        </authorList>
    </citation>
    <scope>NUCLEOTIDE SEQUENCE</scope>
</reference>
<feature type="transmembrane region" description="Helical" evidence="1">
    <location>
        <begin position="75"/>
        <end position="96"/>
    </location>
</feature>
<feature type="transmembrane region" description="Helical" evidence="1">
    <location>
        <begin position="18"/>
        <end position="36"/>
    </location>
</feature>
<protein>
    <submittedName>
        <fullName evidence="2">Uncharacterized protein</fullName>
    </submittedName>
</protein>
<dbReference type="Proteomes" id="UP000683925">
    <property type="component" value="Unassembled WGS sequence"/>
</dbReference>
<evidence type="ECO:0000256" key="1">
    <source>
        <dbReference type="SAM" id="Phobius"/>
    </source>
</evidence>
<evidence type="ECO:0000313" key="2">
    <source>
        <dbReference type="EMBL" id="CAD8132683.1"/>
    </source>
</evidence>
<dbReference type="EMBL" id="CAJJDP010000003">
    <property type="protein sequence ID" value="CAD8132683.1"/>
    <property type="molecule type" value="Genomic_DNA"/>
</dbReference>
<keyword evidence="3" id="KW-1185">Reference proteome</keyword>
<keyword evidence="1" id="KW-0812">Transmembrane</keyword>